<feature type="compositionally biased region" description="Polar residues" evidence="6">
    <location>
        <begin position="392"/>
        <end position="419"/>
    </location>
</feature>
<evidence type="ECO:0000256" key="5">
    <source>
        <dbReference type="ARBA" id="ARBA00022840"/>
    </source>
</evidence>
<organism evidence="9">
    <name type="scientific">Hanusia phi</name>
    <dbReference type="NCBI Taxonomy" id="3032"/>
    <lineage>
        <taxon>Eukaryota</taxon>
        <taxon>Cryptophyceae</taxon>
        <taxon>Pyrenomonadales</taxon>
        <taxon>Geminigeraceae</taxon>
        <taxon>Hanusia</taxon>
    </lineage>
</organism>
<feature type="compositionally biased region" description="Basic and acidic residues" evidence="6">
    <location>
        <begin position="315"/>
        <end position="331"/>
    </location>
</feature>
<feature type="compositionally biased region" description="Basic and acidic residues" evidence="6">
    <location>
        <begin position="35"/>
        <end position="56"/>
    </location>
</feature>
<dbReference type="PANTHER" id="PTHR45992:SF2">
    <property type="entry name" value="EUKARYOTIC ELONGATION FACTOR 2 KINASE"/>
    <property type="match status" value="1"/>
</dbReference>
<dbReference type="EMBL" id="HBEO01004028">
    <property type="protein sequence ID" value="CAD8470188.1"/>
    <property type="molecule type" value="Transcribed_RNA"/>
</dbReference>
<evidence type="ECO:0000313" key="9">
    <source>
        <dbReference type="EMBL" id="CAD8470190.1"/>
    </source>
</evidence>
<evidence type="ECO:0000259" key="7">
    <source>
        <dbReference type="PROSITE" id="PS51158"/>
    </source>
</evidence>
<gene>
    <name evidence="8" type="ORF">HPHI1048_LOCUS2876</name>
    <name evidence="9" type="ORF">HPHI1048_LOCUS2877</name>
</gene>
<dbReference type="GO" id="GO:0005524">
    <property type="term" value="F:ATP binding"/>
    <property type="evidence" value="ECO:0007669"/>
    <property type="project" value="UniProtKB-KW"/>
</dbReference>
<evidence type="ECO:0000256" key="4">
    <source>
        <dbReference type="ARBA" id="ARBA00022777"/>
    </source>
</evidence>
<reference evidence="9" key="1">
    <citation type="submission" date="2021-01" db="EMBL/GenBank/DDBJ databases">
        <authorList>
            <person name="Corre E."/>
            <person name="Pelletier E."/>
            <person name="Niang G."/>
            <person name="Scheremetjew M."/>
            <person name="Finn R."/>
            <person name="Kale V."/>
            <person name="Holt S."/>
            <person name="Cochrane G."/>
            <person name="Meng A."/>
            <person name="Brown T."/>
            <person name="Cohen L."/>
        </authorList>
    </citation>
    <scope>NUCLEOTIDE SEQUENCE</scope>
    <source>
        <strain evidence="9">CCMP325</strain>
    </source>
</reference>
<evidence type="ECO:0000256" key="6">
    <source>
        <dbReference type="SAM" id="MobiDB-lite"/>
    </source>
</evidence>
<keyword evidence="5" id="KW-0067">ATP-binding</keyword>
<dbReference type="Gene3D" id="3.20.200.10">
    <property type="entry name" value="MHCK/EF2 kinase"/>
    <property type="match status" value="1"/>
</dbReference>
<dbReference type="CDD" id="cd04515">
    <property type="entry name" value="Alpha_kinase"/>
    <property type="match status" value="1"/>
</dbReference>
<feature type="compositionally biased region" description="Basic and acidic residues" evidence="6">
    <location>
        <begin position="10"/>
        <end position="28"/>
    </location>
</feature>
<dbReference type="Pfam" id="PF02816">
    <property type="entry name" value="Alpha_kinase"/>
    <property type="match status" value="1"/>
</dbReference>
<dbReference type="GO" id="GO:0004674">
    <property type="term" value="F:protein serine/threonine kinase activity"/>
    <property type="evidence" value="ECO:0007669"/>
    <property type="project" value="UniProtKB-KW"/>
</dbReference>
<evidence type="ECO:0000256" key="1">
    <source>
        <dbReference type="ARBA" id="ARBA00022527"/>
    </source>
</evidence>
<dbReference type="SMART" id="SM00811">
    <property type="entry name" value="Alpha_kinase"/>
    <property type="match status" value="1"/>
</dbReference>
<feature type="region of interest" description="Disordered" evidence="6">
    <location>
        <begin position="1"/>
        <end position="87"/>
    </location>
</feature>
<proteinExistence type="predicted"/>
<accession>A0A6T7MKD2</accession>
<dbReference type="GO" id="GO:0031037">
    <property type="term" value="P:myosin II filament disassembly"/>
    <property type="evidence" value="ECO:0007669"/>
    <property type="project" value="TreeGrafter"/>
</dbReference>
<keyword evidence="4" id="KW-0418">Kinase</keyword>
<protein>
    <recommendedName>
        <fullName evidence="7">Alpha-type protein kinase domain-containing protein</fullName>
    </recommendedName>
</protein>
<evidence type="ECO:0000256" key="3">
    <source>
        <dbReference type="ARBA" id="ARBA00022741"/>
    </source>
</evidence>
<keyword evidence="3" id="KW-0547">Nucleotide-binding</keyword>
<feature type="region of interest" description="Disordered" evidence="6">
    <location>
        <begin position="300"/>
        <end position="358"/>
    </location>
</feature>
<feature type="compositionally biased region" description="Low complexity" evidence="6">
    <location>
        <begin position="420"/>
        <end position="441"/>
    </location>
</feature>
<sequence length="447" mass="49109">MSLVRGHAKQVADRERKSPSPSPRDIDNMTRQSYRLRETKNMERKSPSPSPRDLDQLTRQASRLREEEQRRGQADKDERLGPKSISPQNVCEADFLNMNGDLPEKAVKFTYDRETEQWVASRAYVTLSEEPFCVGSMRVGFLMTEKLPDGVRVTWVAKLFKTEQPVQAYFHKAMSQLLAKDFADEFAKQSASHARLEFIPVTIYKLCERDDQLVCVEPLIAGKFKPVTTAGDDLLEAFSHYTWSASEQRILVFGMKGVAGCYTSPRVHSADGEGFGSQNEGMEGIKKFLKQHSCSDFCSAPRAADSGSDSGSDSGRGKGTEGMRKSVKFDPDTSSTSAPPPSILRKAPAAKSSSKQGLWQSGKSFAKALLDSVKVATAPSTGPKVPKAQHAASASNIRSNDSMLSRTTLPKSLSDTALDSNRSSVSPLSSSRDRGSSPMRRVSFCDV</sequence>
<dbReference type="PROSITE" id="PS51158">
    <property type="entry name" value="ALPHA_KINASE"/>
    <property type="match status" value="1"/>
</dbReference>
<dbReference type="InterPro" id="IPR051852">
    <property type="entry name" value="Alpha-type_PK"/>
</dbReference>
<dbReference type="AlphaFoldDB" id="A0A6T7MKD2"/>
<keyword evidence="1" id="KW-0723">Serine/threonine-protein kinase</keyword>
<dbReference type="Gene3D" id="3.30.200.20">
    <property type="entry name" value="Phosphorylase Kinase, domain 1"/>
    <property type="match status" value="2"/>
</dbReference>
<evidence type="ECO:0000256" key="2">
    <source>
        <dbReference type="ARBA" id="ARBA00022679"/>
    </source>
</evidence>
<dbReference type="InterPro" id="IPR004166">
    <property type="entry name" value="a-kinase_dom"/>
</dbReference>
<dbReference type="InterPro" id="IPR011009">
    <property type="entry name" value="Kinase-like_dom_sf"/>
</dbReference>
<dbReference type="SUPFAM" id="SSF56112">
    <property type="entry name" value="Protein kinase-like (PK-like)"/>
    <property type="match status" value="1"/>
</dbReference>
<keyword evidence="2" id="KW-0808">Transferase</keyword>
<dbReference type="EMBL" id="HBEO01004029">
    <property type="protein sequence ID" value="CAD8470190.1"/>
    <property type="molecule type" value="Transcribed_RNA"/>
</dbReference>
<name>A0A6T7MKD2_9CRYP</name>
<dbReference type="PANTHER" id="PTHR45992">
    <property type="entry name" value="EUKARYOTIC ELONGATION FACTOR 2 KINASE-RELATED"/>
    <property type="match status" value="1"/>
</dbReference>
<feature type="compositionally biased region" description="Basic and acidic residues" evidence="6">
    <location>
        <begin position="63"/>
        <end position="81"/>
    </location>
</feature>
<evidence type="ECO:0000313" key="8">
    <source>
        <dbReference type="EMBL" id="CAD8470188.1"/>
    </source>
</evidence>
<feature type="region of interest" description="Disordered" evidence="6">
    <location>
        <begin position="378"/>
        <end position="447"/>
    </location>
</feature>
<dbReference type="GO" id="GO:1903013">
    <property type="term" value="P:response to differentiation-inducing factor 1"/>
    <property type="evidence" value="ECO:0007669"/>
    <property type="project" value="TreeGrafter"/>
</dbReference>
<feature type="domain" description="Alpha-type protein kinase" evidence="7">
    <location>
        <begin position="110"/>
        <end position="306"/>
    </location>
</feature>